<dbReference type="RefSeq" id="XP_040683586.1">
    <property type="nucleotide sequence ID" value="XM_040831694.1"/>
</dbReference>
<dbReference type="GO" id="GO:0071944">
    <property type="term" value="C:cell periphery"/>
    <property type="evidence" value="ECO:0007669"/>
    <property type="project" value="UniProtKB-ARBA"/>
</dbReference>
<protein>
    <recommendedName>
        <fullName evidence="9">Mid2 domain-containing protein</fullName>
    </recommendedName>
</protein>
<name>A0A1L9R4R4_ASPWE</name>
<dbReference type="EMBL" id="KV878218">
    <property type="protein sequence ID" value="OJJ29909.1"/>
    <property type="molecule type" value="Genomic_DNA"/>
</dbReference>
<reference evidence="8" key="1">
    <citation type="journal article" date="2017" name="Genome Biol.">
        <title>Comparative genomics reveals high biological diversity and specific adaptations in the industrially and medically important fungal genus Aspergillus.</title>
        <authorList>
            <person name="de Vries R.P."/>
            <person name="Riley R."/>
            <person name="Wiebenga A."/>
            <person name="Aguilar-Osorio G."/>
            <person name="Amillis S."/>
            <person name="Uchima C.A."/>
            <person name="Anderluh G."/>
            <person name="Asadollahi M."/>
            <person name="Askin M."/>
            <person name="Barry K."/>
            <person name="Battaglia E."/>
            <person name="Bayram O."/>
            <person name="Benocci T."/>
            <person name="Braus-Stromeyer S.A."/>
            <person name="Caldana C."/>
            <person name="Canovas D."/>
            <person name="Cerqueira G.C."/>
            <person name="Chen F."/>
            <person name="Chen W."/>
            <person name="Choi C."/>
            <person name="Clum A."/>
            <person name="Dos Santos R.A."/>
            <person name="Damasio A.R."/>
            <person name="Diallinas G."/>
            <person name="Emri T."/>
            <person name="Fekete E."/>
            <person name="Flipphi M."/>
            <person name="Freyberg S."/>
            <person name="Gallo A."/>
            <person name="Gournas C."/>
            <person name="Habgood R."/>
            <person name="Hainaut M."/>
            <person name="Harispe M.L."/>
            <person name="Henrissat B."/>
            <person name="Hilden K.S."/>
            <person name="Hope R."/>
            <person name="Hossain A."/>
            <person name="Karabika E."/>
            <person name="Karaffa L."/>
            <person name="Karanyi Z."/>
            <person name="Krasevec N."/>
            <person name="Kuo A."/>
            <person name="Kusch H."/>
            <person name="LaButti K."/>
            <person name="Lagendijk E.L."/>
            <person name="Lapidus A."/>
            <person name="Levasseur A."/>
            <person name="Lindquist E."/>
            <person name="Lipzen A."/>
            <person name="Logrieco A.F."/>
            <person name="MacCabe A."/>
            <person name="Maekelae M.R."/>
            <person name="Malavazi I."/>
            <person name="Melin P."/>
            <person name="Meyer V."/>
            <person name="Mielnichuk N."/>
            <person name="Miskei M."/>
            <person name="Molnar A.P."/>
            <person name="Mule G."/>
            <person name="Ngan C.Y."/>
            <person name="Orejas M."/>
            <person name="Orosz E."/>
            <person name="Ouedraogo J.P."/>
            <person name="Overkamp K.M."/>
            <person name="Park H.-S."/>
            <person name="Perrone G."/>
            <person name="Piumi F."/>
            <person name="Punt P.J."/>
            <person name="Ram A.F."/>
            <person name="Ramon A."/>
            <person name="Rauscher S."/>
            <person name="Record E."/>
            <person name="Riano-Pachon D.M."/>
            <person name="Robert V."/>
            <person name="Roehrig J."/>
            <person name="Ruller R."/>
            <person name="Salamov A."/>
            <person name="Salih N.S."/>
            <person name="Samson R.A."/>
            <person name="Sandor E."/>
            <person name="Sanguinetti M."/>
            <person name="Schuetze T."/>
            <person name="Sepcic K."/>
            <person name="Shelest E."/>
            <person name="Sherlock G."/>
            <person name="Sophianopoulou V."/>
            <person name="Squina F.M."/>
            <person name="Sun H."/>
            <person name="Susca A."/>
            <person name="Todd R.B."/>
            <person name="Tsang A."/>
            <person name="Unkles S.E."/>
            <person name="van de Wiele N."/>
            <person name="van Rossen-Uffink D."/>
            <person name="Oliveira J.V."/>
            <person name="Vesth T.C."/>
            <person name="Visser J."/>
            <person name="Yu J.-H."/>
            <person name="Zhou M."/>
            <person name="Andersen M.R."/>
            <person name="Archer D.B."/>
            <person name="Baker S.E."/>
            <person name="Benoit I."/>
            <person name="Brakhage A.A."/>
            <person name="Braus G.H."/>
            <person name="Fischer R."/>
            <person name="Frisvad J.C."/>
            <person name="Goldman G.H."/>
            <person name="Houbraken J."/>
            <person name="Oakley B."/>
            <person name="Pocsi I."/>
            <person name="Scazzocchio C."/>
            <person name="Seiboth B."/>
            <person name="vanKuyk P.A."/>
            <person name="Wortman J."/>
            <person name="Dyer P.S."/>
            <person name="Grigoriev I.V."/>
        </authorList>
    </citation>
    <scope>NUCLEOTIDE SEQUENCE [LARGE SCALE GENOMIC DNA]</scope>
    <source>
        <strain evidence="8">DTO 134E9</strain>
    </source>
</reference>
<dbReference type="GO" id="GO:0016020">
    <property type="term" value="C:membrane"/>
    <property type="evidence" value="ECO:0007669"/>
    <property type="project" value="UniProtKB-SubCell"/>
</dbReference>
<evidence type="ECO:0000313" key="7">
    <source>
        <dbReference type="EMBL" id="OJJ29909.1"/>
    </source>
</evidence>
<gene>
    <name evidence="7" type="ORF">ASPWEDRAFT_177641</name>
</gene>
<dbReference type="InterPro" id="IPR051694">
    <property type="entry name" value="Immunoregulatory_rcpt-like"/>
</dbReference>
<keyword evidence="3 6" id="KW-1133">Transmembrane helix</keyword>
<dbReference type="VEuPathDB" id="FungiDB:ASPWEDRAFT_177641"/>
<feature type="region of interest" description="Disordered" evidence="5">
    <location>
        <begin position="298"/>
        <end position="326"/>
    </location>
</feature>
<evidence type="ECO:0000256" key="3">
    <source>
        <dbReference type="ARBA" id="ARBA00022989"/>
    </source>
</evidence>
<comment type="subcellular location">
    <subcellularLocation>
        <location evidence="1">Membrane</location>
        <topology evidence="1">Single-pass membrane protein</topology>
    </subcellularLocation>
</comment>
<dbReference type="GeneID" id="63747542"/>
<dbReference type="OrthoDB" id="4770059at2759"/>
<organism evidence="7 8">
    <name type="scientific">Aspergillus wentii DTO 134E9</name>
    <dbReference type="NCBI Taxonomy" id="1073089"/>
    <lineage>
        <taxon>Eukaryota</taxon>
        <taxon>Fungi</taxon>
        <taxon>Dikarya</taxon>
        <taxon>Ascomycota</taxon>
        <taxon>Pezizomycotina</taxon>
        <taxon>Eurotiomycetes</taxon>
        <taxon>Eurotiomycetidae</taxon>
        <taxon>Eurotiales</taxon>
        <taxon>Aspergillaceae</taxon>
        <taxon>Aspergillus</taxon>
        <taxon>Aspergillus subgen. Cremei</taxon>
    </lineage>
</organism>
<feature type="transmembrane region" description="Helical" evidence="6">
    <location>
        <begin position="220"/>
        <end position="243"/>
    </location>
</feature>
<evidence type="ECO:0000256" key="1">
    <source>
        <dbReference type="ARBA" id="ARBA00004167"/>
    </source>
</evidence>
<keyword evidence="8" id="KW-1185">Reference proteome</keyword>
<feature type="region of interest" description="Disordered" evidence="5">
    <location>
        <begin position="191"/>
        <end position="211"/>
    </location>
</feature>
<evidence type="ECO:0000256" key="6">
    <source>
        <dbReference type="SAM" id="Phobius"/>
    </source>
</evidence>
<evidence type="ECO:0000256" key="2">
    <source>
        <dbReference type="ARBA" id="ARBA00022692"/>
    </source>
</evidence>
<evidence type="ECO:0000256" key="4">
    <source>
        <dbReference type="ARBA" id="ARBA00023136"/>
    </source>
</evidence>
<evidence type="ECO:0008006" key="9">
    <source>
        <dbReference type="Google" id="ProtNLM"/>
    </source>
</evidence>
<dbReference type="PANTHER" id="PTHR15549">
    <property type="entry name" value="PAIRED IMMUNOGLOBULIN-LIKE TYPE 2 RECEPTOR"/>
    <property type="match status" value="1"/>
</dbReference>
<accession>A0A1L9R4R4</accession>
<dbReference type="AlphaFoldDB" id="A0A1L9R4R4"/>
<evidence type="ECO:0000256" key="5">
    <source>
        <dbReference type="SAM" id="MobiDB-lite"/>
    </source>
</evidence>
<keyword evidence="2 6" id="KW-0812">Transmembrane</keyword>
<proteinExistence type="predicted"/>
<dbReference type="Proteomes" id="UP000184383">
    <property type="component" value="Unassembled WGS sequence"/>
</dbReference>
<sequence length="326" mass="34005">MASTATKTTSTSTTTIKTDASSTLIGPLTTTFSPPSSCFNYFLPTSVDPTGVTSWWLNLGPLKTADCLPPGWGASAWYSPAVCPTGYAAIVDKIVNSETQAVCCPNFDGQTYTTRSQPDNSADFAYWHSTERCYSLQTTGTSLINVTRPALDDATTSESTKVMTSGELVNAFGISVRWKDGDLATAPATVSATPTATSSSESSSSPISASNTGLSSGAKAGIGVGVAIGAIAIIAFALAFFFLQRKKRKAAAVPAGQPYMGGPGYYAPVYEQPSHMDELAAARQKAATAYYKPELSGDAVNTMQSPQPAELHARTTPVEIDGGNAR</sequence>
<keyword evidence="4 6" id="KW-0472">Membrane</keyword>
<evidence type="ECO:0000313" key="8">
    <source>
        <dbReference type="Proteomes" id="UP000184383"/>
    </source>
</evidence>
<dbReference type="STRING" id="1073089.A0A1L9R4R4"/>